<feature type="region of interest" description="Disordered" evidence="1">
    <location>
        <begin position="168"/>
        <end position="327"/>
    </location>
</feature>
<feature type="region of interest" description="Disordered" evidence="1">
    <location>
        <begin position="101"/>
        <end position="155"/>
    </location>
</feature>
<feature type="region of interest" description="Disordered" evidence="1">
    <location>
        <begin position="339"/>
        <end position="366"/>
    </location>
</feature>
<dbReference type="Gene3D" id="2.100.10.30">
    <property type="entry name" value="Jacalin-like lectin domain"/>
    <property type="match status" value="1"/>
</dbReference>
<feature type="compositionally biased region" description="Polar residues" evidence="1">
    <location>
        <begin position="171"/>
        <end position="180"/>
    </location>
</feature>
<dbReference type="Proteomes" id="UP000799440">
    <property type="component" value="Unassembled WGS sequence"/>
</dbReference>
<dbReference type="GO" id="GO:0030246">
    <property type="term" value="F:carbohydrate binding"/>
    <property type="evidence" value="ECO:0007669"/>
    <property type="project" value="InterPro"/>
</dbReference>
<evidence type="ECO:0000313" key="3">
    <source>
        <dbReference type="EMBL" id="KAF2741957.1"/>
    </source>
</evidence>
<protein>
    <recommendedName>
        <fullName evidence="2">H-type lectin domain-containing protein</fullName>
    </recommendedName>
</protein>
<gene>
    <name evidence="3" type="ORF">M011DRAFT_462809</name>
</gene>
<dbReference type="Pfam" id="PF09458">
    <property type="entry name" value="H_lectin"/>
    <property type="match status" value="1"/>
</dbReference>
<dbReference type="EMBL" id="MU006618">
    <property type="protein sequence ID" value="KAF2741957.1"/>
    <property type="molecule type" value="Genomic_DNA"/>
</dbReference>
<dbReference type="InterPro" id="IPR037221">
    <property type="entry name" value="H-type_lectin_dom_sf"/>
</dbReference>
<name>A0A6A6UY79_9PLEO</name>
<organism evidence="3 4">
    <name type="scientific">Sporormia fimetaria CBS 119925</name>
    <dbReference type="NCBI Taxonomy" id="1340428"/>
    <lineage>
        <taxon>Eukaryota</taxon>
        <taxon>Fungi</taxon>
        <taxon>Dikarya</taxon>
        <taxon>Ascomycota</taxon>
        <taxon>Pezizomycotina</taxon>
        <taxon>Dothideomycetes</taxon>
        <taxon>Pleosporomycetidae</taxon>
        <taxon>Pleosporales</taxon>
        <taxon>Sporormiaceae</taxon>
        <taxon>Sporormia</taxon>
    </lineage>
</organism>
<evidence type="ECO:0000259" key="2">
    <source>
        <dbReference type="Pfam" id="PF09458"/>
    </source>
</evidence>
<accession>A0A6A6UY79</accession>
<dbReference type="OrthoDB" id="3231004at2759"/>
<dbReference type="InterPro" id="IPR036404">
    <property type="entry name" value="Jacalin-like_lectin_dom_sf"/>
</dbReference>
<dbReference type="GO" id="GO:0007155">
    <property type="term" value="P:cell adhesion"/>
    <property type="evidence" value="ECO:0007669"/>
    <property type="project" value="InterPro"/>
</dbReference>
<dbReference type="Gene3D" id="2.60.40.2080">
    <property type="match status" value="1"/>
</dbReference>
<dbReference type="SUPFAM" id="SSF51101">
    <property type="entry name" value="Mannose-binding lectins"/>
    <property type="match status" value="1"/>
</dbReference>
<feature type="compositionally biased region" description="Basic and acidic residues" evidence="1">
    <location>
        <begin position="292"/>
        <end position="327"/>
    </location>
</feature>
<dbReference type="SUPFAM" id="SSF141086">
    <property type="entry name" value="Agglutinin HPA-like"/>
    <property type="match status" value="2"/>
</dbReference>
<feature type="compositionally biased region" description="Polar residues" evidence="1">
    <location>
        <begin position="249"/>
        <end position="262"/>
    </location>
</feature>
<reference evidence="3" key="1">
    <citation type="journal article" date="2020" name="Stud. Mycol.">
        <title>101 Dothideomycetes genomes: a test case for predicting lifestyles and emergence of pathogens.</title>
        <authorList>
            <person name="Haridas S."/>
            <person name="Albert R."/>
            <person name="Binder M."/>
            <person name="Bloem J."/>
            <person name="Labutti K."/>
            <person name="Salamov A."/>
            <person name="Andreopoulos B."/>
            <person name="Baker S."/>
            <person name="Barry K."/>
            <person name="Bills G."/>
            <person name="Bluhm B."/>
            <person name="Cannon C."/>
            <person name="Castanera R."/>
            <person name="Culley D."/>
            <person name="Daum C."/>
            <person name="Ezra D."/>
            <person name="Gonzalez J."/>
            <person name="Henrissat B."/>
            <person name="Kuo A."/>
            <person name="Liang C."/>
            <person name="Lipzen A."/>
            <person name="Lutzoni F."/>
            <person name="Magnuson J."/>
            <person name="Mondo S."/>
            <person name="Nolan M."/>
            <person name="Ohm R."/>
            <person name="Pangilinan J."/>
            <person name="Park H.-J."/>
            <person name="Ramirez L."/>
            <person name="Alfaro M."/>
            <person name="Sun H."/>
            <person name="Tritt A."/>
            <person name="Yoshinaga Y."/>
            <person name="Zwiers L.-H."/>
            <person name="Turgeon B."/>
            <person name="Goodwin S."/>
            <person name="Spatafora J."/>
            <person name="Crous P."/>
            <person name="Grigoriev I."/>
        </authorList>
    </citation>
    <scope>NUCLEOTIDE SEQUENCE</scope>
    <source>
        <strain evidence="3">CBS 119925</strain>
    </source>
</reference>
<sequence>MSIQLVPYNNAMRLGQGFNSYTQQICIDDAVVIDPNRAENVVTNDGTTMRIMVEKNAMPSAWSRLPEVVTDNRADAIVSRRNVEQVVDQIEMLPEEVAPGALGLVGESPNDTTDAAAAEESVDSGDIPADSAPEEMAQDFGDAPTGEASAEDTQVPAAAEDIAEAPLEGNNEGNAATETSEAAVDAHTPEEEAGGPAADTPSQGEAASATVVKGDTPKGDTRTDTADAPAKEGIRQTSRSLPSRKAGPRSSSVGAASRATKQLQKRTSPKATSYTPKITASGAALQRAAAKLKADAKKRAEEEVQLADIRKQEEIVRRRQEQKRIQEQRDYEMLLAKEAREEERSRRQEEREEQRAIRKEKRELESRRRQAMTKAIEEAAGLKAASMEELKEIAAQNQFVERFSGILENTQDYTFDKAGARGPSQTVKYNSRFVDRLSDVADDMCISGALSIQTGKFGGSGAGSFVDSDKFKESDLNWYISVEVVNQTINYKDPLLFNPVKSVNKDSFKDVFGDSFISGFVEGGTFNAIVSMKILNKAKLTDIKASAKVALTAGPVDIKAQASVAVAKTNIETNTETTIQVSWSGGGHIKPMEQQWDITSLMQAASRFPDLVADCPQRIYAILTKYETLRSYLALKPEGCSPMQYETAQIYTNALLDAFVSYKSIYKRLGEQIFNVNGKTLEIEDWQDKTGPFYKGEKPQGEKDAETGLYPYKEDLSKFEASVKGLSDARIAARKQMARIVNEVAVIEQYPKFATDEDHKEPFQSPAAFETRLPVVQTPKRLKRSVLPLNGKRIGAKKVSEEDEEADAKLDEELSNAPLIYPTKNSLAPYERTELDRVRDEHPLIGEQIQVSKSAVGSEEQGKPFNNLDFVKPDWVIDTIKVHVYNGSVSYVAVVYENGLQIAKGLKHNDAHTFAFGPFRPGERIVSASLEAGVRSSEKQPRVTAIGFFTNRGRSFLATAPTESKSEKKYTKDHQEFESVEVVHYDGPIENGTLRGFFGRSDDTGEGTVWRLGLIWGKVEKSEEHEKELKPLSLSSITSMVSDAQGPQSGVFLPSSWDAKNPTMASRTDLKFNYAEPPILISGLEHLDVQSKTPIHTDTRQIGITRNKATLVVRTVGQNAYCPAVRWLTIPRTDKHIEAGEYEFMGDESSLPNSGDWTRRTVTLPFSKPFNRAPTANVWLCEVSNTGDHYSAWVTPASTTTETVTINLWKRSQSGTTFANMRVGWFAYDPTECTNIQSETISGESLKKGRLIFPREYKNPPAVFMALRWFNAGSGQNLRLYGKVEGVREDGFDYECGTWASGGEHELKEFGYTWVAVG</sequence>
<feature type="compositionally biased region" description="Basic and acidic residues" evidence="1">
    <location>
        <begin position="215"/>
        <end position="234"/>
    </location>
</feature>
<feature type="domain" description="H-type lectin" evidence="2">
    <location>
        <begin position="1252"/>
        <end position="1317"/>
    </location>
</feature>
<evidence type="ECO:0000313" key="4">
    <source>
        <dbReference type="Proteomes" id="UP000799440"/>
    </source>
</evidence>
<keyword evidence="4" id="KW-1185">Reference proteome</keyword>
<dbReference type="InterPro" id="IPR019019">
    <property type="entry name" value="H-type_lectin_domain"/>
</dbReference>
<proteinExistence type="predicted"/>
<feature type="compositionally biased region" description="Polar residues" evidence="1">
    <location>
        <begin position="269"/>
        <end position="278"/>
    </location>
</feature>
<evidence type="ECO:0000256" key="1">
    <source>
        <dbReference type="SAM" id="MobiDB-lite"/>
    </source>
</evidence>